<name>A0AAV4SMB8_CAEEX</name>
<evidence type="ECO:0000313" key="2">
    <source>
        <dbReference type="Proteomes" id="UP001054945"/>
    </source>
</evidence>
<gene>
    <name evidence="1" type="ORF">CEXT_615941</name>
</gene>
<protein>
    <submittedName>
        <fullName evidence="1">Uncharacterized protein</fullName>
    </submittedName>
</protein>
<accession>A0AAV4SMB8</accession>
<dbReference type="EMBL" id="BPLR01009712">
    <property type="protein sequence ID" value="GIY33986.1"/>
    <property type="molecule type" value="Genomic_DNA"/>
</dbReference>
<proteinExistence type="predicted"/>
<comment type="caution">
    <text evidence="1">The sequence shown here is derived from an EMBL/GenBank/DDBJ whole genome shotgun (WGS) entry which is preliminary data.</text>
</comment>
<evidence type="ECO:0000313" key="1">
    <source>
        <dbReference type="EMBL" id="GIY33986.1"/>
    </source>
</evidence>
<reference evidence="1 2" key="1">
    <citation type="submission" date="2021-06" db="EMBL/GenBank/DDBJ databases">
        <title>Caerostris extrusa draft genome.</title>
        <authorList>
            <person name="Kono N."/>
            <person name="Arakawa K."/>
        </authorList>
    </citation>
    <scope>NUCLEOTIDE SEQUENCE [LARGE SCALE GENOMIC DNA]</scope>
</reference>
<organism evidence="1 2">
    <name type="scientific">Caerostris extrusa</name>
    <name type="common">Bark spider</name>
    <name type="synonym">Caerostris bankana</name>
    <dbReference type="NCBI Taxonomy" id="172846"/>
    <lineage>
        <taxon>Eukaryota</taxon>
        <taxon>Metazoa</taxon>
        <taxon>Ecdysozoa</taxon>
        <taxon>Arthropoda</taxon>
        <taxon>Chelicerata</taxon>
        <taxon>Arachnida</taxon>
        <taxon>Araneae</taxon>
        <taxon>Araneomorphae</taxon>
        <taxon>Entelegynae</taxon>
        <taxon>Araneoidea</taxon>
        <taxon>Araneidae</taxon>
        <taxon>Caerostris</taxon>
    </lineage>
</organism>
<sequence>MRVVHLRGDIDHLTMNGEDTKRGLTKFLFRTPPWWQIFCPASRPDDTFHEPYMINRFACARQGRSLKGGYNLVSGMVVLLLLPHYRVHSNNGTLSLPNTNEIRTLLQMFLMMHRLGQIITSPNGRCLIFCSYSLADIFVSFFSN</sequence>
<dbReference type="AlphaFoldDB" id="A0AAV4SMB8"/>
<keyword evidence="2" id="KW-1185">Reference proteome</keyword>
<dbReference type="Proteomes" id="UP001054945">
    <property type="component" value="Unassembled WGS sequence"/>
</dbReference>